<dbReference type="AlphaFoldDB" id="A0A8H6NWM4"/>
<evidence type="ECO:0000313" key="1">
    <source>
        <dbReference type="EMBL" id="KAF6843953.1"/>
    </source>
</evidence>
<keyword evidence="2" id="KW-1185">Reference proteome</keyword>
<reference evidence="1" key="1">
    <citation type="journal article" date="2020" name="Phytopathology">
        <title>Genome Sequence Resources of Colletotrichum truncatum, C. plurivorum, C. musicola, and C. sojae: Four Species Pathogenic to Soybean (Glycine max).</title>
        <authorList>
            <person name="Rogerio F."/>
            <person name="Boufleur T.R."/>
            <person name="Ciampi-Guillardi M."/>
            <person name="Sukno S.A."/>
            <person name="Thon M.R."/>
            <person name="Massola Junior N.S."/>
            <person name="Baroncelli R."/>
        </authorList>
    </citation>
    <scope>NUCLEOTIDE SEQUENCE</scope>
    <source>
        <strain evidence="1">LFN0074</strain>
    </source>
</reference>
<gene>
    <name evidence="1" type="ORF">CMUS01_01619</name>
</gene>
<name>A0A8H6NWM4_9PEZI</name>
<protein>
    <submittedName>
        <fullName evidence="1">Uncharacterized protein</fullName>
    </submittedName>
</protein>
<proteinExistence type="predicted"/>
<comment type="caution">
    <text evidence="1">The sequence shown here is derived from an EMBL/GenBank/DDBJ whole genome shotgun (WGS) entry which is preliminary data.</text>
</comment>
<dbReference type="EMBL" id="WIGM01000028">
    <property type="protein sequence ID" value="KAF6843953.1"/>
    <property type="molecule type" value="Genomic_DNA"/>
</dbReference>
<accession>A0A8H6NWM4</accession>
<sequence>MRAGKLVADVALGVEEVAVYTVTWVRYAALSFAVRRAGEVGFRVGTMHGYDDEIAGRAQGGAWGDSNATPGTSVAGMPSLSFVTPAVAGAVG</sequence>
<dbReference type="Proteomes" id="UP000639643">
    <property type="component" value="Unassembled WGS sequence"/>
</dbReference>
<organism evidence="1 2">
    <name type="scientific">Colletotrichum musicola</name>
    <dbReference type="NCBI Taxonomy" id="2175873"/>
    <lineage>
        <taxon>Eukaryota</taxon>
        <taxon>Fungi</taxon>
        <taxon>Dikarya</taxon>
        <taxon>Ascomycota</taxon>
        <taxon>Pezizomycotina</taxon>
        <taxon>Sordariomycetes</taxon>
        <taxon>Hypocreomycetidae</taxon>
        <taxon>Glomerellales</taxon>
        <taxon>Glomerellaceae</taxon>
        <taxon>Colletotrichum</taxon>
        <taxon>Colletotrichum orchidearum species complex</taxon>
    </lineage>
</organism>
<evidence type="ECO:0000313" key="2">
    <source>
        <dbReference type="Proteomes" id="UP000639643"/>
    </source>
</evidence>